<gene>
    <name evidence="1" type="ORF">C5167_006431</name>
</gene>
<keyword evidence="2" id="KW-1185">Reference proteome</keyword>
<sequence length="74" mass="8288">MILIARRGDDILLGELLRLYDASGYSKGNSDLSRGVVVFTWFFNEILEESSSTVGGMDQGWRNQASYVLSLQLK</sequence>
<name>A0A4Y7JGH6_PAPSO</name>
<dbReference type="AlphaFoldDB" id="A0A4Y7JGH6"/>
<evidence type="ECO:0000313" key="2">
    <source>
        <dbReference type="Proteomes" id="UP000316621"/>
    </source>
</evidence>
<dbReference type="Gramene" id="RZC59130">
    <property type="protein sequence ID" value="RZC59130"/>
    <property type="gene ID" value="C5167_006431"/>
</dbReference>
<accession>A0A4Y7JGH6</accession>
<dbReference type="EMBL" id="CM010718">
    <property type="protein sequence ID" value="RZC59130.1"/>
    <property type="molecule type" value="Genomic_DNA"/>
</dbReference>
<dbReference type="Proteomes" id="UP000316621">
    <property type="component" value="Chromosome 4"/>
</dbReference>
<proteinExistence type="predicted"/>
<protein>
    <submittedName>
        <fullName evidence="1">Uncharacterized protein</fullName>
    </submittedName>
</protein>
<evidence type="ECO:0000313" key="1">
    <source>
        <dbReference type="EMBL" id="RZC59130.1"/>
    </source>
</evidence>
<organism evidence="1 2">
    <name type="scientific">Papaver somniferum</name>
    <name type="common">Opium poppy</name>
    <dbReference type="NCBI Taxonomy" id="3469"/>
    <lineage>
        <taxon>Eukaryota</taxon>
        <taxon>Viridiplantae</taxon>
        <taxon>Streptophyta</taxon>
        <taxon>Embryophyta</taxon>
        <taxon>Tracheophyta</taxon>
        <taxon>Spermatophyta</taxon>
        <taxon>Magnoliopsida</taxon>
        <taxon>Ranunculales</taxon>
        <taxon>Papaveraceae</taxon>
        <taxon>Papaveroideae</taxon>
        <taxon>Papaver</taxon>
    </lineage>
</organism>
<reference evidence="1 2" key="1">
    <citation type="journal article" date="2018" name="Science">
        <title>The opium poppy genome and morphinan production.</title>
        <authorList>
            <person name="Guo L."/>
            <person name="Winzer T."/>
            <person name="Yang X."/>
            <person name="Li Y."/>
            <person name="Ning Z."/>
            <person name="He Z."/>
            <person name="Teodor R."/>
            <person name="Lu Y."/>
            <person name="Bowser T.A."/>
            <person name="Graham I.A."/>
            <person name="Ye K."/>
        </authorList>
    </citation>
    <scope>NUCLEOTIDE SEQUENCE [LARGE SCALE GENOMIC DNA]</scope>
    <source>
        <strain evidence="2">cv. HN1</strain>
        <tissue evidence="1">Leaves</tissue>
    </source>
</reference>